<name>A0A248TH21_9BACI</name>
<dbReference type="InterPro" id="IPR025711">
    <property type="entry name" value="PepSY"/>
</dbReference>
<proteinExistence type="predicted"/>
<gene>
    <name evidence="3" type="ORF">CKF48_08655</name>
</gene>
<keyword evidence="1" id="KW-0732">Signal</keyword>
<dbReference type="Pfam" id="PF03413">
    <property type="entry name" value="PepSY"/>
    <property type="match status" value="2"/>
</dbReference>
<evidence type="ECO:0000259" key="2">
    <source>
        <dbReference type="Pfam" id="PF03413"/>
    </source>
</evidence>
<dbReference type="OrthoDB" id="5361545at2"/>
<dbReference type="KEGG" id="bko:CKF48_08655"/>
<reference evidence="3 4" key="1">
    <citation type="submission" date="2017-08" db="EMBL/GenBank/DDBJ databases">
        <title>Complete Genome Sequence of Bacillus kochii Oregon-R-modENCODE STRAIN BDGP4, isolated from Drosophila melanogaster gut.</title>
        <authorList>
            <person name="Wan K.H."/>
            <person name="Yu C."/>
            <person name="Park S."/>
            <person name="Hammonds A.S."/>
            <person name="Booth B.W."/>
            <person name="Celniker S.E."/>
        </authorList>
    </citation>
    <scope>NUCLEOTIDE SEQUENCE [LARGE SCALE GENOMIC DNA]</scope>
    <source>
        <strain evidence="3 4">BDGP4</strain>
    </source>
</reference>
<organism evidence="3 4">
    <name type="scientific">Cytobacillus kochii</name>
    <dbReference type="NCBI Taxonomy" id="859143"/>
    <lineage>
        <taxon>Bacteria</taxon>
        <taxon>Bacillati</taxon>
        <taxon>Bacillota</taxon>
        <taxon>Bacilli</taxon>
        <taxon>Bacillales</taxon>
        <taxon>Bacillaceae</taxon>
        <taxon>Cytobacillus</taxon>
    </lineage>
</organism>
<dbReference type="Gene3D" id="3.10.450.40">
    <property type="match status" value="2"/>
</dbReference>
<accession>A0A248TH21</accession>
<dbReference type="EMBL" id="CP022983">
    <property type="protein sequence ID" value="ASV67390.1"/>
    <property type="molecule type" value="Genomic_DNA"/>
</dbReference>
<feature type="chain" id="PRO_5013145847" description="PepSY domain-containing protein" evidence="1">
    <location>
        <begin position="21"/>
        <end position="187"/>
    </location>
</feature>
<evidence type="ECO:0000256" key="1">
    <source>
        <dbReference type="SAM" id="SignalP"/>
    </source>
</evidence>
<feature type="domain" description="PepSY" evidence="2">
    <location>
        <begin position="53"/>
        <end position="109"/>
    </location>
</feature>
<protein>
    <recommendedName>
        <fullName evidence="2">PepSY domain-containing protein</fullName>
    </recommendedName>
</protein>
<evidence type="ECO:0000313" key="3">
    <source>
        <dbReference type="EMBL" id="ASV67390.1"/>
    </source>
</evidence>
<keyword evidence="4" id="KW-1185">Reference proteome</keyword>
<dbReference type="AlphaFoldDB" id="A0A248TH21"/>
<sequence>MKKVGVGLLAGAITLGGVFAATTFANDDAPKATVTNGEEVKQKQTSNTNEGTLSIEEAIKTAQEEGKGKVTDVELEWERGNLVYNVELQGNGTETDVELNANTGEVLKVKSEKEDEQDEEITLDQKLFSASEAIQLAEKEAGGEFSELQLDHDNGTLIYDIELEGKQEAEIKIDALTGKVLKVELDD</sequence>
<feature type="signal peptide" evidence="1">
    <location>
        <begin position="1"/>
        <end position="20"/>
    </location>
</feature>
<dbReference type="Proteomes" id="UP000215137">
    <property type="component" value="Chromosome"/>
</dbReference>
<dbReference type="RefSeq" id="WP_095370964.1">
    <property type="nucleotide sequence ID" value="NZ_CP022983.1"/>
</dbReference>
<feature type="domain" description="PepSY" evidence="2">
    <location>
        <begin position="129"/>
        <end position="184"/>
    </location>
</feature>
<evidence type="ECO:0000313" key="4">
    <source>
        <dbReference type="Proteomes" id="UP000215137"/>
    </source>
</evidence>